<reference evidence="2" key="1">
    <citation type="submission" date="2024-03" db="EMBL/GenBank/DDBJ databases">
        <title>WGS assembly of Saponaria officinalis var. Norfolk2.</title>
        <authorList>
            <person name="Jenkins J."/>
            <person name="Shu S."/>
            <person name="Grimwood J."/>
            <person name="Barry K."/>
            <person name="Goodstein D."/>
            <person name="Schmutz J."/>
            <person name="Leebens-Mack J."/>
            <person name="Osbourn A."/>
        </authorList>
    </citation>
    <scope>NUCLEOTIDE SEQUENCE [LARGE SCALE GENOMIC DNA]</scope>
    <source>
        <strain evidence="2">JIC</strain>
    </source>
</reference>
<dbReference type="Proteomes" id="UP001443914">
    <property type="component" value="Unassembled WGS sequence"/>
</dbReference>
<sequence length="92" mass="10737">MASYHVVRGRSLRLATIQNEICQVENQKLQCERMLGLFWEHPHALDLEDIGRRMQFLRDRISALEDRKRALLDETQDLIVQAANLARGHRGD</sequence>
<dbReference type="PANTHER" id="PTHR36344">
    <property type="entry name" value="RX N-TERMINAL DOMAIN-CONTAINING PROTEIN"/>
    <property type="match status" value="1"/>
</dbReference>
<dbReference type="PANTHER" id="PTHR36344:SF1">
    <property type="entry name" value="RX N-TERMINAL DOMAIN-CONTAINING PROTEIN"/>
    <property type="match status" value="1"/>
</dbReference>
<feature type="coiled-coil region" evidence="1">
    <location>
        <begin position="47"/>
        <end position="74"/>
    </location>
</feature>
<keyword evidence="3" id="KW-1185">Reference proteome</keyword>
<accession>A0AAW1GTM1</accession>
<protein>
    <submittedName>
        <fullName evidence="2">Uncharacterized protein</fullName>
    </submittedName>
</protein>
<keyword evidence="1" id="KW-0175">Coiled coil</keyword>
<organism evidence="2 3">
    <name type="scientific">Saponaria officinalis</name>
    <name type="common">Common soapwort</name>
    <name type="synonym">Lychnis saponaria</name>
    <dbReference type="NCBI Taxonomy" id="3572"/>
    <lineage>
        <taxon>Eukaryota</taxon>
        <taxon>Viridiplantae</taxon>
        <taxon>Streptophyta</taxon>
        <taxon>Embryophyta</taxon>
        <taxon>Tracheophyta</taxon>
        <taxon>Spermatophyta</taxon>
        <taxon>Magnoliopsida</taxon>
        <taxon>eudicotyledons</taxon>
        <taxon>Gunneridae</taxon>
        <taxon>Pentapetalae</taxon>
        <taxon>Caryophyllales</taxon>
        <taxon>Caryophyllaceae</taxon>
        <taxon>Caryophylleae</taxon>
        <taxon>Saponaria</taxon>
    </lineage>
</organism>
<proteinExistence type="predicted"/>
<evidence type="ECO:0000256" key="1">
    <source>
        <dbReference type="SAM" id="Coils"/>
    </source>
</evidence>
<evidence type="ECO:0000313" key="2">
    <source>
        <dbReference type="EMBL" id="KAK9668011.1"/>
    </source>
</evidence>
<dbReference type="EMBL" id="JBDFQZ010000013">
    <property type="protein sequence ID" value="KAK9668011.1"/>
    <property type="molecule type" value="Genomic_DNA"/>
</dbReference>
<gene>
    <name evidence="2" type="ORF">RND81_13G028800</name>
</gene>
<name>A0AAW1GTM1_SAPOF</name>
<comment type="caution">
    <text evidence="2">The sequence shown here is derived from an EMBL/GenBank/DDBJ whole genome shotgun (WGS) entry which is preliminary data.</text>
</comment>
<evidence type="ECO:0000313" key="3">
    <source>
        <dbReference type="Proteomes" id="UP001443914"/>
    </source>
</evidence>
<dbReference type="AlphaFoldDB" id="A0AAW1GTM1"/>